<evidence type="ECO:0000313" key="2">
    <source>
        <dbReference type="EMBL" id="KNB20662.1"/>
    </source>
</evidence>
<feature type="domain" description="Heterokaryon incompatibility" evidence="1">
    <location>
        <begin position="52"/>
        <end position="206"/>
    </location>
</feature>
<dbReference type="PANTHER" id="PTHR24148:SF64">
    <property type="entry name" value="HETEROKARYON INCOMPATIBILITY DOMAIN-CONTAINING PROTEIN"/>
    <property type="match status" value="1"/>
</dbReference>
<gene>
    <name evidence="2" type="ORF">FOXG_17630</name>
</gene>
<dbReference type="KEGG" id="fox:FOXG_17630"/>
<accession>A0A0J9WW49</accession>
<dbReference type="EMBL" id="DS231754">
    <property type="protein sequence ID" value="KNB20662.1"/>
    <property type="molecule type" value="Genomic_DNA"/>
</dbReference>
<evidence type="ECO:0000259" key="1">
    <source>
        <dbReference type="Pfam" id="PF06985"/>
    </source>
</evidence>
<evidence type="ECO:0000313" key="3">
    <source>
        <dbReference type="Proteomes" id="UP000009097"/>
    </source>
</evidence>
<dbReference type="InterPro" id="IPR010730">
    <property type="entry name" value="HET"/>
</dbReference>
<dbReference type="RefSeq" id="XP_018258707.1">
    <property type="nucleotide sequence ID" value="XM_018397637.1"/>
</dbReference>
<reference evidence="2" key="2">
    <citation type="journal article" date="2010" name="Nature">
        <title>Comparative genomics reveals mobile pathogenicity chromosomes in Fusarium.</title>
        <authorList>
            <person name="Ma L.J."/>
            <person name="van der Does H.C."/>
            <person name="Borkovich K.A."/>
            <person name="Coleman J.J."/>
            <person name="Daboussi M.J."/>
            <person name="Di Pietro A."/>
            <person name="Dufresne M."/>
            <person name="Freitag M."/>
            <person name="Grabherr M."/>
            <person name="Henrissat B."/>
            <person name="Houterman P.M."/>
            <person name="Kang S."/>
            <person name="Shim W.B."/>
            <person name="Woloshuk C."/>
            <person name="Xie X."/>
            <person name="Xu J.R."/>
            <person name="Antoniw J."/>
            <person name="Baker S.E."/>
            <person name="Bluhm B.H."/>
            <person name="Breakspear A."/>
            <person name="Brown D.W."/>
            <person name="Butchko R.A."/>
            <person name="Chapman S."/>
            <person name="Coulson R."/>
            <person name="Coutinho P.M."/>
            <person name="Danchin E.G."/>
            <person name="Diener A."/>
            <person name="Gale L.R."/>
            <person name="Gardiner D.M."/>
            <person name="Goff S."/>
            <person name="Hammond-Kosack K.E."/>
            <person name="Hilburn K."/>
            <person name="Hua-Van A."/>
            <person name="Jonkers W."/>
            <person name="Kazan K."/>
            <person name="Kodira C.D."/>
            <person name="Koehrsen M."/>
            <person name="Kumar L."/>
            <person name="Lee Y.H."/>
            <person name="Li L."/>
            <person name="Manners J.M."/>
            <person name="Miranda-Saavedra D."/>
            <person name="Mukherjee M."/>
            <person name="Park G."/>
            <person name="Park J."/>
            <person name="Park S.Y."/>
            <person name="Proctor R.H."/>
            <person name="Regev A."/>
            <person name="Ruiz-Roldan M.C."/>
            <person name="Sain D."/>
            <person name="Sakthikumar S."/>
            <person name="Sykes S."/>
            <person name="Schwartz D.C."/>
            <person name="Turgeon B.G."/>
            <person name="Wapinski I."/>
            <person name="Yoder O."/>
            <person name="Young S."/>
            <person name="Zeng Q."/>
            <person name="Zhou S."/>
            <person name="Galagan J."/>
            <person name="Cuomo C.A."/>
            <person name="Kistler H.C."/>
            <person name="Rep M."/>
        </authorList>
    </citation>
    <scope>NUCLEOTIDE SEQUENCE [LARGE SCALE GENOMIC DNA]</scope>
    <source>
        <strain evidence="2">4287</strain>
    </source>
</reference>
<protein>
    <recommendedName>
        <fullName evidence="1">Heterokaryon incompatibility domain-containing protein</fullName>
    </recommendedName>
</protein>
<dbReference type="OrthoDB" id="2504919at2759"/>
<dbReference type="VEuPathDB" id="FungiDB:FOXG_17630"/>
<dbReference type="InterPro" id="IPR052895">
    <property type="entry name" value="HetReg/Transcr_Mod"/>
</dbReference>
<organism evidence="2 3">
    <name type="scientific">Fusarium oxysporum f. sp. lycopersici (strain 4287 / CBS 123668 / FGSC 9935 / NRRL 34936)</name>
    <name type="common">Fusarium vascular wilt of tomato</name>
    <dbReference type="NCBI Taxonomy" id="426428"/>
    <lineage>
        <taxon>Eukaryota</taxon>
        <taxon>Fungi</taxon>
        <taxon>Dikarya</taxon>
        <taxon>Ascomycota</taxon>
        <taxon>Pezizomycotina</taxon>
        <taxon>Sordariomycetes</taxon>
        <taxon>Hypocreomycetidae</taxon>
        <taxon>Hypocreales</taxon>
        <taxon>Nectriaceae</taxon>
        <taxon>Fusarium</taxon>
        <taxon>Fusarium oxysporum species complex</taxon>
    </lineage>
</organism>
<sequence>MSEVNRPQSGVYQSYSPLPEGKWTRILILDPGARDDPIECSLRVAKFDTEAYDAISYVWGNAAERRSIQCQGHQVDVTTNLFEALRQIRHPREPRDIWADALCINQSDLVEKSFHVNMMGDIYAHAQQVVVCLGDDGQNGEVASVAFSVIQDYNRIAAKYLSDDILNSRKWWNPDDGYGPVTATRLQNVLPLFKHPWFERVWVLQEVGLAKNVVLAYGSSMMDFAEVMDFVQAWAQTGNSFPGVYFRSGHISNLFSYIWSSYVKDVEHAWFRSSRILKVLFQQSLKRSKLEFLDVLFRARHIQKATDLRDFVYAFLGHPCARSDDGELLVKADYSRNLSQLRLQLFSGLSPHSLRFLGLVSHRLPEELASGPSWCPQLDVSRAWAINGRYEACPGEDPTSEGWLSPRVDGSSLELCLYLIDTIDFCGEVAARKRSNGNQATISTEESGHRIAESMLVQRPSLAETYWSVLEESEKCHGLTYQDKVLAFASSLLHTKEDEDAFSIAHSFAQFCQDYCPSIHSYLHDHKWLERWGTGGSPKHYIPFRQRAANSIQGERFFTSAKGYCGMGSPLVQPGDLICIVPTVQTPLVIRPIGSKQMAFKVIGSCYLYGMMYGEVLKTPAMGHKAQKTTVVFLV</sequence>
<reference evidence="2" key="1">
    <citation type="submission" date="2007-04" db="EMBL/GenBank/DDBJ databases">
        <authorList>
            <consortium name="The Broad Institute Genome Sequencing Platform"/>
            <person name="Birren B."/>
            <person name="Lander E."/>
            <person name="Galagan J."/>
            <person name="Nusbaum C."/>
            <person name="Devon K."/>
            <person name="Ma L.-J."/>
            <person name="Jaffe D."/>
            <person name="Butler J."/>
            <person name="Alvarez P."/>
            <person name="Gnerre S."/>
            <person name="Grabherr M."/>
            <person name="Kleber M."/>
            <person name="Mauceli E."/>
            <person name="Brockman W."/>
            <person name="MacCallum I.A."/>
            <person name="Young S."/>
            <person name="LaButti K."/>
            <person name="DeCaprio D."/>
            <person name="Crawford M."/>
            <person name="Koehrsen M."/>
            <person name="Engels R."/>
            <person name="Montgomery P."/>
            <person name="Pearson M."/>
            <person name="Howarth C."/>
            <person name="Larson L."/>
            <person name="White J."/>
            <person name="O'Leary S."/>
            <person name="Kodira C."/>
            <person name="Zeng Q."/>
            <person name="Yandava C."/>
            <person name="Alvarado L."/>
            <person name="Kistler C."/>
            <person name="Shim W.-B."/>
            <person name="Kang S."/>
            <person name="Woloshuk C."/>
        </authorList>
    </citation>
    <scope>NUCLEOTIDE SEQUENCE</scope>
    <source>
        <strain evidence="2">4287</strain>
    </source>
</reference>
<dbReference type="AlphaFoldDB" id="A0A0J9WW49"/>
<proteinExistence type="predicted"/>
<name>A0A0J9WW49_FUSO4</name>
<dbReference type="Proteomes" id="UP000009097">
    <property type="component" value="Unassembled WGS sequence"/>
</dbReference>
<dbReference type="Pfam" id="PF06985">
    <property type="entry name" value="HET"/>
    <property type="match status" value="1"/>
</dbReference>
<dbReference type="Pfam" id="PF26639">
    <property type="entry name" value="Het-6_barrel"/>
    <property type="match status" value="1"/>
</dbReference>
<dbReference type="PANTHER" id="PTHR24148">
    <property type="entry name" value="ANKYRIN REPEAT DOMAIN-CONTAINING PROTEIN 39 HOMOLOG-RELATED"/>
    <property type="match status" value="1"/>
</dbReference>
<dbReference type="GeneID" id="28958375"/>